<feature type="region of interest" description="Disordered" evidence="1">
    <location>
        <begin position="1"/>
        <end position="49"/>
    </location>
</feature>
<evidence type="ECO:0000256" key="1">
    <source>
        <dbReference type="SAM" id="MobiDB-lite"/>
    </source>
</evidence>
<dbReference type="AlphaFoldDB" id="A0AAD6J3Q4"/>
<accession>A0AAD6J3Q4</accession>
<comment type="caution">
    <text evidence="2">The sequence shown here is derived from an EMBL/GenBank/DDBJ whole genome shotgun (WGS) entry which is preliminary data.</text>
</comment>
<feature type="compositionally biased region" description="Low complexity" evidence="1">
    <location>
        <begin position="18"/>
        <end position="37"/>
    </location>
</feature>
<sequence>MGFLRRGEQSRRSRANKSQTPSTASSASTPSNSVSTPSVPPPTPESSSSWLERLPVELLQYIFFESYNPNLALCNRYLINTLSSPYMRTAMLRSVIVDGSLPKEEYKVAMSGLISRRFFTLPLMRQVESSLWERHFRDRLMADYPGARPCPLAVMTSFDTWPTNDPVPWTLSMPPPVDHKDEDGGYSHLLTWAENNPIYIPALKYRVAWQMLDLRTITFPKHRFLLPPYTPAKMQFLREVSRRMPAFWAGVNLEDRGVWCARALEIAIRKRCAAMVYLLLSYFHVDLDVSLIRLAVMPPDVGDTQRLEPELSQQEDAVSRHDDYKMLRMFKSPTYPDDPQIASVGWLREVMLEWRNGGGRLEKAGWPRHSPIIEDWVWVLFVMDLVASGGKSVAERSLRYPPSQPAPESFPVKVAGTMILHDEEVWQQAARDGGPLMEWLMVLGRPPADFFVMVLGHLSDG</sequence>
<dbReference type="Proteomes" id="UP001221413">
    <property type="component" value="Unassembled WGS sequence"/>
</dbReference>
<name>A0AAD6J3Q4_DREDA</name>
<organism evidence="2 3">
    <name type="scientific">Drechslerella dactyloides</name>
    <name type="common">Nematode-trapping fungus</name>
    <name type="synonym">Arthrobotrys dactyloides</name>
    <dbReference type="NCBI Taxonomy" id="74499"/>
    <lineage>
        <taxon>Eukaryota</taxon>
        <taxon>Fungi</taxon>
        <taxon>Dikarya</taxon>
        <taxon>Ascomycota</taxon>
        <taxon>Pezizomycotina</taxon>
        <taxon>Orbiliomycetes</taxon>
        <taxon>Orbiliales</taxon>
        <taxon>Orbiliaceae</taxon>
        <taxon>Drechslerella</taxon>
    </lineage>
</organism>
<evidence type="ECO:0000313" key="2">
    <source>
        <dbReference type="EMBL" id="KAJ6261507.1"/>
    </source>
</evidence>
<reference evidence="2" key="1">
    <citation type="submission" date="2023-01" db="EMBL/GenBank/DDBJ databases">
        <title>The chitinases involved in constricting ring structure development in the nematode-trapping fungus Drechslerella dactyloides.</title>
        <authorList>
            <person name="Wang R."/>
            <person name="Zhang L."/>
            <person name="Tang P."/>
            <person name="Li S."/>
            <person name="Liang L."/>
        </authorList>
    </citation>
    <scope>NUCLEOTIDE SEQUENCE</scope>
    <source>
        <strain evidence="2">YMF1.00031</strain>
    </source>
</reference>
<evidence type="ECO:0000313" key="3">
    <source>
        <dbReference type="Proteomes" id="UP001221413"/>
    </source>
</evidence>
<protein>
    <submittedName>
        <fullName evidence="2">Uncharacterized protein</fullName>
    </submittedName>
</protein>
<gene>
    <name evidence="2" type="ORF">Dda_4177</name>
</gene>
<keyword evidence="3" id="KW-1185">Reference proteome</keyword>
<dbReference type="EMBL" id="JAQGDS010000004">
    <property type="protein sequence ID" value="KAJ6261507.1"/>
    <property type="molecule type" value="Genomic_DNA"/>
</dbReference>
<feature type="compositionally biased region" description="Basic and acidic residues" evidence="1">
    <location>
        <begin position="1"/>
        <end position="11"/>
    </location>
</feature>
<proteinExistence type="predicted"/>